<keyword evidence="2" id="KW-1185">Reference proteome</keyword>
<reference evidence="1" key="1">
    <citation type="submission" date="2023-03" db="EMBL/GenBank/DDBJ databases">
        <title>MT1 and MT2 Draft Genomes of Novel Species.</title>
        <authorList>
            <person name="Venkateswaran K."/>
        </authorList>
    </citation>
    <scope>NUCLEOTIDE SEQUENCE</scope>
    <source>
        <strain evidence="1">F6_3S_P_1C</strain>
    </source>
</reference>
<dbReference type="SUPFAM" id="SSF51905">
    <property type="entry name" value="FAD/NAD(P)-binding domain"/>
    <property type="match status" value="1"/>
</dbReference>
<dbReference type="InterPro" id="IPR036188">
    <property type="entry name" value="FAD/NAD-bd_sf"/>
</dbReference>
<proteinExistence type="predicted"/>
<evidence type="ECO:0000313" key="2">
    <source>
        <dbReference type="Proteomes" id="UP001174205"/>
    </source>
</evidence>
<accession>A0ABT8JJL1</accession>
<comment type="caution">
    <text evidence="1">The sequence shown here is derived from an EMBL/GenBank/DDBJ whole genome shotgun (WGS) entry which is preliminary data.</text>
</comment>
<evidence type="ECO:0000313" key="1">
    <source>
        <dbReference type="EMBL" id="MDN4605343.1"/>
    </source>
</evidence>
<sequence>MLDKQDWPLKQTGLNFIILDDASSIDDSRRYESLHLFTPRMYDGLSGMPIEGDQNGLPSKDEIANYLDSYAKKMDLPVKLECLIKRLWKDGNFKAETTEGIFEA</sequence>
<protein>
    <submittedName>
        <fullName evidence="1">Uncharacterized protein</fullName>
    </submittedName>
</protein>
<gene>
    <name evidence="1" type="ORF">P5G61_29230</name>
</gene>
<name>A0ABT8JJL1_9BACL</name>
<organism evidence="1 2">
    <name type="scientific">Paenibacillus vandeheii</name>
    <dbReference type="NCBI Taxonomy" id="3035917"/>
    <lineage>
        <taxon>Bacteria</taxon>
        <taxon>Bacillati</taxon>
        <taxon>Bacillota</taxon>
        <taxon>Bacilli</taxon>
        <taxon>Bacillales</taxon>
        <taxon>Paenibacillaceae</taxon>
        <taxon>Paenibacillus</taxon>
    </lineage>
</organism>
<dbReference type="Gene3D" id="3.50.50.60">
    <property type="entry name" value="FAD/NAD(P)-binding domain"/>
    <property type="match status" value="1"/>
</dbReference>
<dbReference type="EMBL" id="JAROCD010000021">
    <property type="protein sequence ID" value="MDN4605343.1"/>
    <property type="molecule type" value="Genomic_DNA"/>
</dbReference>
<dbReference type="Proteomes" id="UP001174205">
    <property type="component" value="Unassembled WGS sequence"/>
</dbReference>